<sequence>MSLEITHIQGGVREFEKTGVYPEYLLFNLPGTKQSWRVKVKKKPQTGNLKSKEVVVHEYSFDGHFCKN</sequence>
<dbReference type="STRING" id="1073325.SAMN05444483_12212"/>
<evidence type="ECO:0000313" key="1">
    <source>
        <dbReference type="EMBL" id="SHG68492.1"/>
    </source>
</evidence>
<organism evidence="1 2">
    <name type="scientific">Salegentibacter echinorum</name>
    <dbReference type="NCBI Taxonomy" id="1073325"/>
    <lineage>
        <taxon>Bacteria</taxon>
        <taxon>Pseudomonadati</taxon>
        <taxon>Bacteroidota</taxon>
        <taxon>Flavobacteriia</taxon>
        <taxon>Flavobacteriales</taxon>
        <taxon>Flavobacteriaceae</taxon>
        <taxon>Salegentibacter</taxon>
    </lineage>
</organism>
<proteinExistence type="predicted"/>
<gene>
    <name evidence="1" type="ORF">SAMN05444483_12212</name>
</gene>
<evidence type="ECO:0000313" key="2">
    <source>
        <dbReference type="Proteomes" id="UP000183945"/>
    </source>
</evidence>
<accession>A0A1M5LTN6</accession>
<reference evidence="2" key="1">
    <citation type="submission" date="2016-11" db="EMBL/GenBank/DDBJ databases">
        <authorList>
            <person name="Varghese N."/>
            <person name="Submissions S."/>
        </authorList>
    </citation>
    <scope>NUCLEOTIDE SEQUENCE [LARGE SCALE GENOMIC DNA]</scope>
    <source>
        <strain evidence="2">DSM 24579</strain>
    </source>
</reference>
<protein>
    <submittedName>
        <fullName evidence="1">Uncharacterized protein</fullName>
    </submittedName>
</protein>
<dbReference type="OrthoDB" id="1363388at2"/>
<dbReference type="RefSeq" id="WP_072881754.1">
    <property type="nucleotide sequence ID" value="NZ_FQVT01000022.1"/>
</dbReference>
<keyword evidence="2" id="KW-1185">Reference proteome</keyword>
<dbReference type="Proteomes" id="UP000183945">
    <property type="component" value="Unassembled WGS sequence"/>
</dbReference>
<dbReference type="EMBL" id="FQVT01000022">
    <property type="protein sequence ID" value="SHG68492.1"/>
    <property type="molecule type" value="Genomic_DNA"/>
</dbReference>
<dbReference type="AlphaFoldDB" id="A0A1M5LTN6"/>
<name>A0A1M5LTN6_SALEC</name>